<keyword evidence="6" id="KW-0653">Protein transport</keyword>
<dbReference type="Proteomes" id="UP000242381">
    <property type="component" value="Unassembled WGS sequence"/>
</dbReference>
<feature type="transmembrane region" description="Helical" evidence="9">
    <location>
        <begin position="149"/>
        <end position="174"/>
    </location>
</feature>
<feature type="transmembrane region" description="Helical" evidence="9">
    <location>
        <begin position="180"/>
        <end position="198"/>
    </location>
</feature>
<dbReference type="GO" id="GO:0015031">
    <property type="term" value="P:protein transport"/>
    <property type="evidence" value="ECO:0007669"/>
    <property type="project" value="UniProtKB-KW"/>
</dbReference>
<feature type="transmembrane region" description="Helical" evidence="9">
    <location>
        <begin position="85"/>
        <end position="104"/>
    </location>
</feature>
<proteinExistence type="inferred from homology"/>
<evidence type="ECO:0000256" key="5">
    <source>
        <dbReference type="ARBA" id="ARBA00022856"/>
    </source>
</evidence>
<evidence type="ECO:0000313" key="11">
    <source>
        <dbReference type="Proteomes" id="UP000242381"/>
    </source>
</evidence>
<evidence type="ECO:0000256" key="2">
    <source>
        <dbReference type="ARBA" id="ARBA00008807"/>
    </source>
</evidence>
<feature type="transmembrane region" description="Helical" evidence="9">
    <location>
        <begin position="309"/>
        <end position="330"/>
    </location>
</feature>
<feature type="transmembrane region" description="Helical" evidence="9">
    <location>
        <begin position="110"/>
        <end position="128"/>
    </location>
</feature>
<dbReference type="InterPro" id="IPR004813">
    <property type="entry name" value="OPT"/>
</dbReference>
<dbReference type="VEuPathDB" id="FungiDB:BCV72DRAFT_58313"/>
<dbReference type="PANTHER" id="PTHR22601">
    <property type="entry name" value="ISP4 LIKE PROTEIN"/>
    <property type="match status" value="1"/>
</dbReference>
<evidence type="ECO:0000256" key="7">
    <source>
        <dbReference type="ARBA" id="ARBA00022989"/>
    </source>
</evidence>
<dbReference type="InterPro" id="IPR004648">
    <property type="entry name" value="Oligpept_transpt"/>
</dbReference>
<name>A0A0A1P9B5_RHIZD</name>
<feature type="transmembrane region" description="Helical" evidence="9">
    <location>
        <begin position="244"/>
        <end position="272"/>
    </location>
</feature>
<evidence type="ECO:0000256" key="4">
    <source>
        <dbReference type="ARBA" id="ARBA00022692"/>
    </source>
</evidence>
<evidence type="ECO:0000256" key="9">
    <source>
        <dbReference type="SAM" id="Phobius"/>
    </source>
</evidence>
<sequence>MTGTSISSQEKRGYEEHYITSETIVTSEKVEDFLSTSVEKEHYGLSDRASAQQHLEEEEDSPIEEVRAVVPNTDDPDLPVYTFRVVFLGLIFTCFLAFVNQFFFYRDNPMVVGALVVQLISFPIAKFMEKIIPKSKFFNPGPFNVKEHVLIVVMANCSYQTAYAMDIITIQRIYYGQNMGWGGGILLIWTTQLLGFGLGGILRKYLVYPASMVWPANLATISLLRSLHQVQDNWTGPSRFRWFLYMFGAMFVYQWFPSYFWPILGAFSWICWINPRNLILSQVTGSKAMGILAFSFDWSQIVSYLMNPLVVPGWAIANIAVAFVIVAWIIGPAMYYSNVWDAQKFPMITSKLFTTNGDSWVNSKVLTADRLLDEAAYAEYGPLRMAPFFALNYGIGFAGITCILVHTYLYHGKEIVARFKESRTKENNDDIHMKLMRIYPEVPQWWYAVIFIVSFGVSFGVIYGWPIYLPWWGLILAVAISVIFSLPIGIITAITNQTPGLNIITELIIGFALPGHPIANVTFKTYGYISMVQAITFVSDLKLGHYTKVPPRAMFWAQIAGTILAGLINLATGTWLMDTVKDICSDGAAPWTCPNANVFYSASIIWGVIGPQKMFGPGSPYNAMLWFLLIGLILPIPFYFLAKRYPNSWFKYVHIPLFLNALGMMPPATPINYFMWCSIGFFFMTILRRYKHDWWVKYNYVTAAAFDTASSIATLIIFGVQTGTNVYEFNWWGSGGQVYSGLDYVAADNCPLSMANGEGVCLSCAPAS</sequence>
<dbReference type="OMA" id="AMIWPAD"/>
<organism evidence="10 11">
    <name type="scientific">Rhizopus microsporus</name>
    <dbReference type="NCBI Taxonomy" id="58291"/>
    <lineage>
        <taxon>Eukaryota</taxon>
        <taxon>Fungi</taxon>
        <taxon>Fungi incertae sedis</taxon>
        <taxon>Mucoromycota</taxon>
        <taxon>Mucoromycotina</taxon>
        <taxon>Mucoromycetes</taxon>
        <taxon>Mucorales</taxon>
        <taxon>Mucorineae</taxon>
        <taxon>Rhizopodaceae</taxon>
        <taxon>Rhizopus</taxon>
    </lineage>
</organism>
<feature type="transmembrane region" description="Helical" evidence="9">
    <location>
        <begin position="390"/>
        <end position="410"/>
    </location>
</feature>
<keyword evidence="8 9" id="KW-0472">Membrane</keyword>
<keyword evidence="5" id="KW-0571">Peptide transport</keyword>
<comment type="similarity">
    <text evidence="2">Belongs to the oligopeptide OPT transporter family.</text>
</comment>
<feature type="transmembrane region" description="Helical" evidence="9">
    <location>
        <begin position="671"/>
        <end position="687"/>
    </location>
</feature>
<dbReference type="GO" id="GO:0035673">
    <property type="term" value="F:oligopeptide transmembrane transporter activity"/>
    <property type="evidence" value="ECO:0007669"/>
    <property type="project" value="InterPro"/>
</dbReference>
<dbReference type="NCBIfam" id="TIGR00728">
    <property type="entry name" value="OPT_sfam"/>
    <property type="match status" value="1"/>
</dbReference>
<dbReference type="EMBL" id="KV921262">
    <property type="protein sequence ID" value="ORE22967.1"/>
    <property type="molecule type" value="Genomic_DNA"/>
</dbReference>
<dbReference type="Pfam" id="PF03169">
    <property type="entry name" value="OPT"/>
    <property type="match status" value="1"/>
</dbReference>
<evidence type="ECO:0000256" key="6">
    <source>
        <dbReference type="ARBA" id="ARBA00022927"/>
    </source>
</evidence>
<dbReference type="GO" id="GO:0016020">
    <property type="term" value="C:membrane"/>
    <property type="evidence" value="ECO:0007669"/>
    <property type="project" value="UniProtKB-SubCell"/>
</dbReference>
<comment type="subcellular location">
    <subcellularLocation>
        <location evidence="1">Membrane</location>
        <topology evidence="1">Multi-pass membrane protein</topology>
    </subcellularLocation>
</comment>
<keyword evidence="4 9" id="KW-0812">Transmembrane</keyword>
<feature type="transmembrane region" description="Helical" evidence="9">
    <location>
        <begin position="623"/>
        <end position="642"/>
    </location>
</feature>
<keyword evidence="3" id="KW-0813">Transport</keyword>
<dbReference type="NCBIfam" id="TIGR00727">
    <property type="entry name" value="ISP4_OPT"/>
    <property type="match status" value="1"/>
</dbReference>
<evidence type="ECO:0000256" key="3">
    <source>
        <dbReference type="ARBA" id="ARBA00022448"/>
    </source>
</evidence>
<evidence type="ECO:0000256" key="1">
    <source>
        <dbReference type="ARBA" id="ARBA00004141"/>
    </source>
</evidence>
<accession>A0A0A1P9B5</accession>
<keyword evidence="7 9" id="KW-1133">Transmembrane helix</keyword>
<reference evidence="10 11" key="1">
    <citation type="journal article" date="2016" name="Proc. Natl. Acad. Sci. U.S.A.">
        <title>Lipid metabolic changes in an early divergent fungus govern the establishment of a mutualistic symbiosis with endobacteria.</title>
        <authorList>
            <person name="Lastovetsky O.A."/>
            <person name="Gaspar M.L."/>
            <person name="Mondo S.J."/>
            <person name="LaButti K.M."/>
            <person name="Sandor L."/>
            <person name="Grigoriev I.V."/>
            <person name="Henry S.A."/>
            <person name="Pawlowska T.E."/>
        </authorList>
    </citation>
    <scope>NUCLEOTIDE SEQUENCE [LARGE SCALE GENOMIC DNA]</scope>
    <source>
        <strain evidence="10 11">ATCC 11559</strain>
    </source>
</reference>
<evidence type="ECO:0000313" key="10">
    <source>
        <dbReference type="EMBL" id="ORE22967.1"/>
    </source>
</evidence>
<feature type="transmembrane region" description="Helical" evidence="9">
    <location>
        <begin position="445"/>
        <end position="465"/>
    </location>
</feature>
<feature type="transmembrane region" description="Helical" evidence="9">
    <location>
        <begin position="471"/>
        <end position="494"/>
    </location>
</feature>
<evidence type="ECO:0000256" key="8">
    <source>
        <dbReference type="ARBA" id="ARBA00023136"/>
    </source>
</evidence>
<gene>
    <name evidence="10" type="ORF">BCV71DRAFT_208706</name>
</gene>
<feature type="transmembrane region" description="Helical" evidence="9">
    <location>
        <begin position="555"/>
        <end position="577"/>
    </location>
</feature>
<dbReference type="AlphaFoldDB" id="A0A0A1P9B5"/>
<protein>
    <submittedName>
        <fullName evidence="10">OPT family small oligopeptide transporter</fullName>
    </submittedName>
</protein>